<proteinExistence type="predicted"/>
<gene>
    <name evidence="1" type="primary">ORF103567</name>
</gene>
<name>A0A0B7A8B3_9EUPU</name>
<dbReference type="EMBL" id="HACG01030364">
    <property type="protein sequence ID" value="CEK77229.1"/>
    <property type="molecule type" value="Transcribed_RNA"/>
</dbReference>
<organism evidence="1">
    <name type="scientific">Arion vulgaris</name>
    <dbReference type="NCBI Taxonomy" id="1028688"/>
    <lineage>
        <taxon>Eukaryota</taxon>
        <taxon>Metazoa</taxon>
        <taxon>Spiralia</taxon>
        <taxon>Lophotrochozoa</taxon>
        <taxon>Mollusca</taxon>
        <taxon>Gastropoda</taxon>
        <taxon>Heterobranchia</taxon>
        <taxon>Euthyneura</taxon>
        <taxon>Panpulmonata</taxon>
        <taxon>Eupulmonata</taxon>
        <taxon>Stylommatophora</taxon>
        <taxon>Helicina</taxon>
        <taxon>Arionoidea</taxon>
        <taxon>Arionidae</taxon>
        <taxon>Arion</taxon>
    </lineage>
</organism>
<sequence>MRISEKNNLLSVLKTIYKYNTSNWIMHSLIQRNKKTTQNGIGMNTEKSSYIHEQIVI</sequence>
<dbReference type="AlphaFoldDB" id="A0A0B7A8B3"/>
<reference evidence="1" key="1">
    <citation type="submission" date="2014-12" db="EMBL/GenBank/DDBJ databases">
        <title>Insight into the proteome of Arion vulgaris.</title>
        <authorList>
            <person name="Aradska J."/>
            <person name="Bulat T."/>
            <person name="Smidak R."/>
            <person name="Sarate P."/>
            <person name="Gangsoo J."/>
            <person name="Sialana F."/>
            <person name="Bilban M."/>
            <person name="Lubec G."/>
        </authorList>
    </citation>
    <scope>NUCLEOTIDE SEQUENCE</scope>
    <source>
        <tissue evidence="1">Skin</tissue>
    </source>
</reference>
<accession>A0A0B7A8B3</accession>
<evidence type="ECO:0000313" key="1">
    <source>
        <dbReference type="EMBL" id="CEK77229.1"/>
    </source>
</evidence>
<protein>
    <submittedName>
        <fullName evidence="1">Uncharacterized protein</fullName>
    </submittedName>
</protein>